<evidence type="ECO:0000256" key="1">
    <source>
        <dbReference type="ARBA" id="ARBA00001460"/>
    </source>
</evidence>
<keyword evidence="8 11" id="KW-0378">Hydrolase</keyword>
<feature type="compositionally biased region" description="Basic and acidic residues" evidence="12">
    <location>
        <begin position="91"/>
        <end position="102"/>
    </location>
</feature>
<dbReference type="InterPro" id="IPR021130">
    <property type="entry name" value="PRib-ATP_PPHydrolase-like"/>
</dbReference>
<dbReference type="NCBIfam" id="TIGR03188">
    <property type="entry name" value="histidine_hisI"/>
    <property type="match status" value="1"/>
</dbReference>
<dbReference type="UniPathway" id="UPA00031">
    <property type="reaction ID" value="UER00007"/>
</dbReference>
<dbReference type="PATRIC" id="fig|869719.3.peg.2530"/>
<dbReference type="Proteomes" id="UP000074310">
    <property type="component" value="Unassembled WGS sequence"/>
</dbReference>
<dbReference type="PANTHER" id="PTHR42945">
    <property type="entry name" value="HISTIDINE BIOSYNTHESIS BIFUNCTIONAL PROTEIN"/>
    <property type="match status" value="1"/>
</dbReference>
<evidence type="ECO:0000313" key="14">
    <source>
        <dbReference type="Proteomes" id="UP000074310"/>
    </source>
</evidence>
<comment type="catalytic activity">
    <reaction evidence="1 11">
        <text>1-(5-phospho-beta-D-ribosyl)-ATP + H2O = 1-(5-phospho-beta-D-ribosyl)-5'-AMP + diphosphate + H(+)</text>
        <dbReference type="Rhea" id="RHEA:22828"/>
        <dbReference type="ChEBI" id="CHEBI:15377"/>
        <dbReference type="ChEBI" id="CHEBI:15378"/>
        <dbReference type="ChEBI" id="CHEBI:33019"/>
        <dbReference type="ChEBI" id="CHEBI:59457"/>
        <dbReference type="ChEBI" id="CHEBI:73183"/>
        <dbReference type="EC" id="3.6.1.31"/>
    </reaction>
</comment>
<comment type="pathway">
    <text evidence="3 11">Amino-acid biosynthesis; L-histidine biosynthesis; L-histidine from 5-phospho-alpha-D-ribose 1-diphosphate: step 2/9.</text>
</comment>
<evidence type="ECO:0000256" key="9">
    <source>
        <dbReference type="ARBA" id="ARBA00022840"/>
    </source>
</evidence>
<dbReference type="EMBL" id="LDTB01000054">
    <property type="protein sequence ID" value="KTT70323.1"/>
    <property type="molecule type" value="Genomic_DNA"/>
</dbReference>
<dbReference type="NCBIfam" id="NF001611">
    <property type="entry name" value="PRK00400.1-3"/>
    <property type="match status" value="1"/>
</dbReference>
<evidence type="ECO:0000256" key="3">
    <source>
        <dbReference type="ARBA" id="ARBA00005204"/>
    </source>
</evidence>
<evidence type="ECO:0000256" key="11">
    <source>
        <dbReference type="HAMAP-Rule" id="MF_01020"/>
    </source>
</evidence>
<dbReference type="NCBIfam" id="NF001613">
    <property type="entry name" value="PRK00400.1-5"/>
    <property type="match status" value="1"/>
</dbReference>
<name>A0A147HZ87_9SPHN</name>
<accession>A0A147HZ87</accession>
<comment type="subcellular location">
    <subcellularLocation>
        <location evidence="2 11">Cytoplasm</location>
    </subcellularLocation>
</comment>
<organism evidence="13 14">
    <name type="scientific">Sphingomonas endophytica</name>
    <dbReference type="NCBI Taxonomy" id="869719"/>
    <lineage>
        <taxon>Bacteria</taxon>
        <taxon>Pseudomonadati</taxon>
        <taxon>Pseudomonadota</taxon>
        <taxon>Alphaproteobacteria</taxon>
        <taxon>Sphingomonadales</taxon>
        <taxon>Sphingomonadaceae</taxon>
        <taxon>Sphingomonas</taxon>
    </lineage>
</organism>
<evidence type="ECO:0000256" key="12">
    <source>
        <dbReference type="SAM" id="MobiDB-lite"/>
    </source>
</evidence>
<dbReference type="Pfam" id="PF01503">
    <property type="entry name" value="PRA-PH"/>
    <property type="match status" value="1"/>
</dbReference>
<keyword evidence="5 11" id="KW-0963">Cytoplasm</keyword>
<evidence type="ECO:0000256" key="5">
    <source>
        <dbReference type="ARBA" id="ARBA00022490"/>
    </source>
</evidence>
<dbReference type="InterPro" id="IPR008179">
    <property type="entry name" value="HisE"/>
</dbReference>
<reference evidence="13 14" key="1">
    <citation type="journal article" date="2016" name="Front. Microbiol.">
        <title>Genomic Resource of Rice Seed Associated Bacteria.</title>
        <authorList>
            <person name="Midha S."/>
            <person name="Bansal K."/>
            <person name="Sharma S."/>
            <person name="Kumar N."/>
            <person name="Patil P.P."/>
            <person name="Chaudhry V."/>
            <person name="Patil P.B."/>
        </authorList>
    </citation>
    <scope>NUCLEOTIDE SEQUENCE [LARGE SCALE GENOMIC DNA]</scope>
    <source>
        <strain evidence="13 14">NS334</strain>
    </source>
</reference>
<keyword evidence="14" id="KW-1185">Reference proteome</keyword>
<sequence length="113" mass="12148">MSDTFDRLFATVASRRGADADSSYTASLFARGRGRIAQKLGEEATETVIAAMGPDARKIVPEAADLIYHLCVLLADAGLTLDDVRAELARREGTSGHEEKAARGPRPLSFRAE</sequence>
<evidence type="ECO:0000256" key="7">
    <source>
        <dbReference type="ARBA" id="ARBA00022741"/>
    </source>
</evidence>
<proteinExistence type="inferred from homology"/>
<dbReference type="HAMAP" id="MF_01020">
    <property type="entry name" value="HisE"/>
    <property type="match status" value="1"/>
</dbReference>
<dbReference type="AlphaFoldDB" id="A0A147HZ87"/>
<keyword evidence="6 11" id="KW-0028">Amino-acid biosynthesis</keyword>
<comment type="similarity">
    <text evidence="4 11">Belongs to the PRA-PH family.</text>
</comment>
<protein>
    <recommendedName>
        <fullName evidence="11">Phosphoribosyl-ATP pyrophosphatase</fullName>
        <shortName evidence="11">PRA-PH</shortName>
        <ecNumber evidence="11">3.6.1.31</ecNumber>
    </recommendedName>
</protein>
<evidence type="ECO:0000256" key="8">
    <source>
        <dbReference type="ARBA" id="ARBA00022801"/>
    </source>
</evidence>
<dbReference type="Gene3D" id="1.10.287.1080">
    <property type="entry name" value="MazG-like"/>
    <property type="match status" value="1"/>
</dbReference>
<evidence type="ECO:0000256" key="2">
    <source>
        <dbReference type="ARBA" id="ARBA00004496"/>
    </source>
</evidence>
<evidence type="ECO:0000256" key="4">
    <source>
        <dbReference type="ARBA" id="ARBA00009392"/>
    </source>
</evidence>
<dbReference type="OrthoDB" id="9814738at2"/>
<dbReference type="EC" id="3.6.1.31" evidence="11"/>
<evidence type="ECO:0000256" key="6">
    <source>
        <dbReference type="ARBA" id="ARBA00022605"/>
    </source>
</evidence>
<keyword evidence="10 11" id="KW-0368">Histidine biosynthesis</keyword>
<evidence type="ECO:0000313" key="13">
    <source>
        <dbReference type="EMBL" id="KTT70323.1"/>
    </source>
</evidence>
<dbReference type="GO" id="GO:0004636">
    <property type="term" value="F:phosphoribosyl-ATP diphosphatase activity"/>
    <property type="evidence" value="ECO:0007669"/>
    <property type="project" value="UniProtKB-UniRule"/>
</dbReference>
<dbReference type="PANTHER" id="PTHR42945:SF9">
    <property type="entry name" value="HISTIDINE BIOSYNTHESIS BIFUNCTIONAL PROTEIN HISIE"/>
    <property type="match status" value="1"/>
</dbReference>
<dbReference type="GO" id="GO:0005524">
    <property type="term" value="F:ATP binding"/>
    <property type="evidence" value="ECO:0007669"/>
    <property type="project" value="UniProtKB-KW"/>
</dbReference>
<dbReference type="GO" id="GO:0005737">
    <property type="term" value="C:cytoplasm"/>
    <property type="evidence" value="ECO:0007669"/>
    <property type="project" value="UniProtKB-SubCell"/>
</dbReference>
<comment type="caution">
    <text evidence="13">The sequence shown here is derived from an EMBL/GenBank/DDBJ whole genome shotgun (WGS) entry which is preliminary data.</text>
</comment>
<dbReference type="GO" id="GO:0000105">
    <property type="term" value="P:L-histidine biosynthetic process"/>
    <property type="evidence" value="ECO:0007669"/>
    <property type="project" value="UniProtKB-UniRule"/>
</dbReference>
<keyword evidence="9 11" id="KW-0067">ATP-binding</keyword>
<feature type="region of interest" description="Disordered" evidence="12">
    <location>
        <begin position="91"/>
        <end position="113"/>
    </location>
</feature>
<keyword evidence="7 11" id="KW-0547">Nucleotide-binding</keyword>
<dbReference type="CDD" id="cd11534">
    <property type="entry name" value="NTP-PPase_HisIE_like"/>
    <property type="match status" value="1"/>
</dbReference>
<dbReference type="SUPFAM" id="SSF101386">
    <property type="entry name" value="all-alpha NTP pyrophosphatases"/>
    <property type="match status" value="1"/>
</dbReference>
<dbReference type="RefSeq" id="WP_058756330.1">
    <property type="nucleotide sequence ID" value="NZ_LDTB01000054.1"/>
</dbReference>
<evidence type="ECO:0000256" key="10">
    <source>
        <dbReference type="ARBA" id="ARBA00023102"/>
    </source>
</evidence>
<gene>
    <name evidence="11" type="primary">hisE</name>
    <name evidence="13" type="ORF">NS334_12730</name>
</gene>